<evidence type="ECO:0000313" key="5">
    <source>
        <dbReference type="Proteomes" id="UP001434883"/>
    </source>
</evidence>
<dbReference type="PANTHER" id="PTHR10877">
    <property type="entry name" value="POLYCYSTIN FAMILY MEMBER"/>
    <property type="match status" value="1"/>
</dbReference>
<dbReference type="Proteomes" id="UP001434883">
    <property type="component" value="Unassembled WGS sequence"/>
</dbReference>
<dbReference type="CDD" id="cd22831">
    <property type="entry name" value="Gal_Rha_Lectin_PKD1L2"/>
    <property type="match status" value="1"/>
</dbReference>
<evidence type="ECO:0000256" key="1">
    <source>
        <dbReference type="ARBA" id="ARBA00022737"/>
    </source>
</evidence>
<keyword evidence="5" id="KW-1185">Reference proteome</keyword>
<dbReference type="InterPro" id="IPR000922">
    <property type="entry name" value="Lectin_gal-bd_dom"/>
</dbReference>
<feature type="non-terminal residue" evidence="4">
    <location>
        <position position="1083"/>
    </location>
</feature>
<dbReference type="EMBL" id="JAHRIN010067732">
    <property type="protein sequence ID" value="MEQ2214883.1"/>
    <property type="molecule type" value="Genomic_DNA"/>
</dbReference>
<accession>A0ABV0S5B9</accession>
<dbReference type="PANTHER" id="PTHR10877:SF134">
    <property type="entry name" value="POLYCYSTIN-1-LIKE PROTEIN 2"/>
    <property type="match status" value="1"/>
</dbReference>
<dbReference type="InterPro" id="IPR051223">
    <property type="entry name" value="Polycystin"/>
</dbReference>
<reference evidence="4 5" key="1">
    <citation type="submission" date="2021-06" db="EMBL/GenBank/DDBJ databases">
        <authorList>
            <person name="Palmer J.M."/>
        </authorList>
    </citation>
    <scope>NUCLEOTIDE SEQUENCE [LARGE SCALE GENOMIC DNA]</scope>
    <source>
        <strain evidence="4 5">XC_2019</strain>
        <tissue evidence="4">Muscle</tissue>
    </source>
</reference>
<protein>
    <recommendedName>
        <fullName evidence="3">SUEL-type lectin domain-containing protein</fullName>
    </recommendedName>
</protein>
<feature type="region of interest" description="Disordered" evidence="2">
    <location>
        <begin position="627"/>
        <end position="672"/>
    </location>
</feature>
<dbReference type="InterPro" id="IPR043159">
    <property type="entry name" value="Lectin_gal-bd_sf"/>
</dbReference>
<feature type="compositionally biased region" description="Polar residues" evidence="2">
    <location>
        <begin position="635"/>
        <end position="649"/>
    </location>
</feature>
<gene>
    <name evidence="4" type="ORF">XENOCAPTIV_022856</name>
</gene>
<sequence length="1083" mass="118734">PARRIVCLGHNTTLHCGSGQVLMIDRALFGRDNIHYCQPRSSTPTFTHHRCSWVEVTASIKAHCQEYQICRISEVMSSFDDLCPDLKSYLTVDYHCKVVLTLSVPVVAAVYDVITIKAKRHIQSSWGNCTLKTGDGHIFHLHGLNGLKSSAVHKYTHPGTFVVALECTNSERHIIAQEIITIEEPVAKIGAIRCFAGNSSFYETNCRALYGGAFQIQTEVKAGTNVVYRIQIEDRLLASLHVEQGNIPQNITLSPDALKQLGPGCHKLTIYAFNLVTFPEVCSDLQVCVLEELAGLQASLLKETDDCFGSACITLGVSLDRGDPVLLLFSLTGENGTFSETREMNTTREIFQICHPIQGSVQVKIKAWNAFSYLEVDVFGSCDENSVMKLNSPDEQLLSLHKKMKKKHARVVRSAWQITATPSNSVNRKDATITLSISDSSITDNVQSYDWKCGKDCKCAAKSEQSTQTIPGNCLPDPLSFHSYELKLKWKQKLEKEIQETASICITLTPTLDESDQVSFSCITNCDPVTHSKDTKVKMVCSSCSDYAWFLEETDYKQWTEDTKDCYKAANLIPLRAKQQNTAEYVIDKSYIKDASKAKKNVTVVFTYSVNDKLLYKKYIIRIKPDDSDPSSDPTIETTRSPVATSAGTSAAKPAGTSGAKPTVTLASQSSTTSRATTRISEGLSCIISPSAGTVLEAFSITCTSVQPCSNCQYCFKTEEKHLLCSRNREVRVLFLPLGDSSSEYNLPIKATAKDGRFEVSTTLTAQVLDASPDSSSVDNLDSAVTNAVDKIRKEGLLSGDTIGEIFNSVAKKLNSQTDESKKENRQELRKKMLDVMVDTIKTSPTKTPEETQVVARGLTSLIKKGDELSLSTQIDAATLFANLSLSLLNMSTKDKEEVVSAASIIVEGVGKILEYSSNKNISDALLDALSITQSALLKTMKVNEGPTIIQKPHITLFVKRVTRESLTTESMTVNLSSQPTFSLPQLPTNMFPSEEPVDVRMLGLDKNPFSWNEKGNISGQIGGLSLTRQDGSGIPVENLSKDIEILLPRPAGGQVNSSLLDLGNYSTTAIDVPSADSTLLLK</sequence>
<proteinExistence type="predicted"/>
<comment type="caution">
    <text evidence="4">The sequence shown here is derived from an EMBL/GenBank/DDBJ whole genome shotgun (WGS) entry which is preliminary data.</text>
</comment>
<organism evidence="4 5">
    <name type="scientific">Xenoophorus captivus</name>
    <dbReference type="NCBI Taxonomy" id="1517983"/>
    <lineage>
        <taxon>Eukaryota</taxon>
        <taxon>Metazoa</taxon>
        <taxon>Chordata</taxon>
        <taxon>Craniata</taxon>
        <taxon>Vertebrata</taxon>
        <taxon>Euteleostomi</taxon>
        <taxon>Actinopterygii</taxon>
        <taxon>Neopterygii</taxon>
        <taxon>Teleostei</taxon>
        <taxon>Neoteleostei</taxon>
        <taxon>Acanthomorphata</taxon>
        <taxon>Ovalentaria</taxon>
        <taxon>Atherinomorphae</taxon>
        <taxon>Cyprinodontiformes</taxon>
        <taxon>Goodeidae</taxon>
        <taxon>Xenoophorus</taxon>
    </lineage>
</organism>
<dbReference type="Pfam" id="PF02140">
    <property type="entry name" value="SUEL_Lectin"/>
    <property type="match status" value="1"/>
</dbReference>
<evidence type="ECO:0000313" key="4">
    <source>
        <dbReference type="EMBL" id="MEQ2214883.1"/>
    </source>
</evidence>
<evidence type="ECO:0000259" key="3">
    <source>
        <dbReference type="PROSITE" id="PS50228"/>
    </source>
</evidence>
<dbReference type="SUPFAM" id="SSF49299">
    <property type="entry name" value="PKD domain"/>
    <property type="match status" value="1"/>
</dbReference>
<dbReference type="InterPro" id="IPR035986">
    <property type="entry name" value="PKD_dom_sf"/>
</dbReference>
<feature type="domain" description="SUEL-type lectin" evidence="3">
    <location>
        <begin position="6"/>
        <end position="97"/>
    </location>
</feature>
<dbReference type="PROSITE" id="PS50228">
    <property type="entry name" value="SUEL_LECTIN"/>
    <property type="match status" value="1"/>
</dbReference>
<evidence type="ECO:0000256" key="2">
    <source>
        <dbReference type="SAM" id="MobiDB-lite"/>
    </source>
</evidence>
<keyword evidence="1" id="KW-0677">Repeat</keyword>
<feature type="non-terminal residue" evidence="4">
    <location>
        <position position="1"/>
    </location>
</feature>
<name>A0ABV0S5B9_9TELE</name>
<dbReference type="Gene3D" id="2.60.120.740">
    <property type="match status" value="1"/>
</dbReference>